<feature type="transmembrane region" description="Helical" evidence="5">
    <location>
        <begin position="152"/>
        <end position="176"/>
    </location>
</feature>
<evidence type="ECO:0000256" key="4">
    <source>
        <dbReference type="ARBA" id="ARBA00023136"/>
    </source>
</evidence>
<dbReference type="GO" id="GO:0009977">
    <property type="term" value="F:proton motive force dependent protein transmembrane transporter activity"/>
    <property type="evidence" value="ECO:0007669"/>
    <property type="project" value="TreeGrafter"/>
</dbReference>
<dbReference type="PRINTS" id="PR01840">
    <property type="entry name" value="TATCFAMILY"/>
</dbReference>
<dbReference type="PROSITE" id="PS01218">
    <property type="entry name" value="TATC"/>
    <property type="match status" value="1"/>
</dbReference>
<dbReference type="InterPro" id="IPR019820">
    <property type="entry name" value="Sec-indep_translocase_CS"/>
</dbReference>
<feature type="transmembrane region" description="Helical" evidence="5">
    <location>
        <begin position="188"/>
        <end position="205"/>
    </location>
</feature>
<evidence type="ECO:0000256" key="3">
    <source>
        <dbReference type="ARBA" id="ARBA00022989"/>
    </source>
</evidence>
<dbReference type="Proteomes" id="UP000315498">
    <property type="component" value="Unassembled WGS sequence"/>
</dbReference>
<comment type="function">
    <text evidence="5">Part of the twin-arginine translocation (Tat) system that transports large folded proteins containing a characteristic twin-arginine motif in their signal peptide across membranes. Together with TatB, TatC is part of a receptor directly interacting with Tat signal peptides.</text>
</comment>
<dbReference type="AlphaFoldDB" id="A0A520MW92"/>
<dbReference type="PANTHER" id="PTHR30371:SF0">
    <property type="entry name" value="SEC-INDEPENDENT PROTEIN TRANSLOCASE PROTEIN TATC, CHLOROPLASTIC-RELATED"/>
    <property type="match status" value="1"/>
</dbReference>
<gene>
    <name evidence="5 6" type="primary">tatC</name>
    <name evidence="6" type="ORF">EVA94_00500</name>
</gene>
<comment type="subcellular location">
    <subcellularLocation>
        <location evidence="5">Cell membrane</location>
        <topology evidence="5">Multi-pass membrane protein</topology>
    </subcellularLocation>
    <subcellularLocation>
        <location evidence="1">Membrane</location>
        <topology evidence="1">Multi-pass membrane protein</topology>
    </subcellularLocation>
</comment>
<dbReference type="Pfam" id="PF00902">
    <property type="entry name" value="TatC"/>
    <property type="match status" value="1"/>
</dbReference>
<dbReference type="HAMAP" id="MF_00902">
    <property type="entry name" value="TatC"/>
    <property type="match status" value="1"/>
</dbReference>
<evidence type="ECO:0000256" key="1">
    <source>
        <dbReference type="ARBA" id="ARBA00004141"/>
    </source>
</evidence>
<evidence type="ECO:0000256" key="5">
    <source>
        <dbReference type="HAMAP-Rule" id="MF_00902"/>
    </source>
</evidence>
<keyword evidence="5" id="KW-0813">Transport</keyword>
<protein>
    <recommendedName>
        <fullName evidence="5">Sec-independent protein translocase protein TatC</fullName>
    </recommendedName>
</protein>
<dbReference type="GO" id="GO:0065002">
    <property type="term" value="P:intracellular protein transmembrane transport"/>
    <property type="evidence" value="ECO:0007669"/>
    <property type="project" value="TreeGrafter"/>
</dbReference>
<feature type="transmembrane region" description="Helical" evidence="5">
    <location>
        <begin position="21"/>
        <end position="43"/>
    </location>
</feature>
<name>A0A520MW92_9GAMM</name>
<dbReference type="NCBIfam" id="TIGR00945">
    <property type="entry name" value="tatC"/>
    <property type="match status" value="1"/>
</dbReference>
<dbReference type="EMBL" id="SHBG01000003">
    <property type="protein sequence ID" value="RZO25502.1"/>
    <property type="molecule type" value="Genomic_DNA"/>
</dbReference>
<sequence length="234" mass="26199">MTTRDTVSNHLLELRSRLLKVIVFFGALSLIGIPFAADIYSFVANPLIDILPSGSSMIATEVASPFMAPIKLVVYIALLLSMPWLFYQMWMFISPGLYQGEKSFTGPLMLSTIILFFSGASFAFFVVCPIIFKFFIGMAPDSIQVMTDINQYLGFIFKLIFAFGIAFEIPIATILLVKSGITSKASLVKARPYLLVLFLIIGMLLTPPDIFSQLFLAIPMWILFELGIFFIREK</sequence>
<reference evidence="6 7" key="1">
    <citation type="submission" date="2019-02" db="EMBL/GenBank/DDBJ databases">
        <title>Prokaryotic population dynamics and viral predation in marine succession experiment using metagenomics: the confinement effect.</title>
        <authorList>
            <person name="Haro-Moreno J.M."/>
            <person name="Rodriguez-Valera F."/>
            <person name="Lopez-Perez M."/>
        </authorList>
    </citation>
    <scope>NUCLEOTIDE SEQUENCE [LARGE SCALE GENOMIC DNA]</scope>
    <source>
        <strain evidence="6">MED-G161</strain>
    </source>
</reference>
<evidence type="ECO:0000256" key="2">
    <source>
        <dbReference type="ARBA" id="ARBA00022692"/>
    </source>
</evidence>
<organism evidence="6 7">
    <name type="scientific">SAR86 cluster bacterium</name>
    <dbReference type="NCBI Taxonomy" id="2030880"/>
    <lineage>
        <taxon>Bacteria</taxon>
        <taxon>Pseudomonadati</taxon>
        <taxon>Pseudomonadota</taxon>
        <taxon>Gammaproteobacteria</taxon>
        <taxon>SAR86 cluster</taxon>
    </lineage>
</organism>
<evidence type="ECO:0000313" key="7">
    <source>
        <dbReference type="Proteomes" id="UP000315498"/>
    </source>
</evidence>
<keyword evidence="5" id="KW-1003">Cell membrane</keyword>
<feature type="transmembrane region" description="Helical" evidence="5">
    <location>
        <begin position="108"/>
        <end position="132"/>
    </location>
</feature>
<evidence type="ECO:0000313" key="6">
    <source>
        <dbReference type="EMBL" id="RZO25502.1"/>
    </source>
</evidence>
<keyword evidence="3 5" id="KW-1133">Transmembrane helix</keyword>
<dbReference type="InterPro" id="IPR002033">
    <property type="entry name" value="TatC"/>
</dbReference>
<dbReference type="PANTHER" id="PTHR30371">
    <property type="entry name" value="SEC-INDEPENDENT PROTEIN TRANSLOCASE PROTEIN TATC"/>
    <property type="match status" value="1"/>
</dbReference>
<keyword evidence="5" id="KW-0811">Translocation</keyword>
<feature type="transmembrane region" description="Helical" evidence="5">
    <location>
        <begin position="211"/>
        <end position="231"/>
    </location>
</feature>
<keyword evidence="5" id="KW-0653">Protein transport</keyword>
<comment type="caution">
    <text evidence="6">The sequence shown here is derived from an EMBL/GenBank/DDBJ whole genome shotgun (WGS) entry which is preliminary data.</text>
</comment>
<comment type="similarity">
    <text evidence="5">Belongs to the TatC family.</text>
</comment>
<accession>A0A520MW92</accession>
<dbReference type="GO" id="GO:0043953">
    <property type="term" value="P:protein transport by the Tat complex"/>
    <property type="evidence" value="ECO:0007669"/>
    <property type="project" value="UniProtKB-UniRule"/>
</dbReference>
<feature type="transmembrane region" description="Helical" evidence="5">
    <location>
        <begin position="63"/>
        <end position="87"/>
    </location>
</feature>
<keyword evidence="2 5" id="KW-0812">Transmembrane</keyword>
<comment type="subunit">
    <text evidence="5">The Tat system comprises two distinct complexes: a TatABC complex, containing multiple copies of TatA, TatB and TatC subunits, and a separate TatA complex, containing only TatA subunits. Substrates initially bind to the TatABC complex, which probably triggers association of the separate TatA complex to form the active translocon.</text>
</comment>
<dbReference type="GO" id="GO:0033281">
    <property type="term" value="C:TAT protein transport complex"/>
    <property type="evidence" value="ECO:0007669"/>
    <property type="project" value="UniProtKB-UniRule"/>
</dbReference>
<proteinExistence type="inferred from homology"/>
<keyword evidence="4 5" id="KW-0472">Membrane</keyword>